<organism evidence="2 3">
    <name type="scientific">Moorena producens PAL-8-15-08-1</name>
    <dbReference type="NCBI Taxonomy" id="1458985"/>
    <lineage>
        <taxon>Bacteria</taxon>
        <taxon>Bacillati</taxon>
        <taxon>Cyanobacteriota</taxon>
        <taxon>Cyanophyceae</taxon>
        <taxon>Coleofasciculales</taxon>
        <taxon>Coleofasciculaceae</taxon>
        <taxon>Moorena</taxon>
    </lineage>
</organism>
<protein>
    <recommendedName>
        <fullName evidence="4">Bacteriocin</fullName>
    </recommendedName>
</protein>
<sequence length="59" mass="6223">MANIKVNNIKPAGAELFGDSESFIKDLQDNELELAGGSECPSPFPTSHPGNCPTGTEVF</sequence>
<dbReference type="AlphaFoldDB" id="A0A1D8TRV4"/>
<feature type="region of interest" description="Disordered" evidence="1">
    <location>
        <begin position="34"/>
        <end position="59"/>
    </location>
</feature>
<accession>A0A1D8TRV4</accession>
<dbReference type="RefSeq" id="WP_008178761.1">
    <property type="nucleotide sequence ID" value="NZ_CP017599.1"/>
</dbReference>
<evidence type="ECO:0000313" key="3">
    <source>
        <dbReference type="Proteomes" id="UP000177870"/>
    </source>
</evidence>
<dbReference type="OrthoDB" id="490865at2"/>
<reference evidence="3" key="1">
    <citation type="submission" date="2016-10" db="EMBL/GenBank/DDBJ databases">
        <title>Comparative genomics uncovers the prolific and rare metabolic potential of the cyanobacterial genus Moorea.</title>
        <authorList>
            <person name="Leao T."/>
            <person name="Castelao G."/>
            <person name="Korobeynikov A."/>
            <person name="Monroe E.A."/>
            <person name="Podell S."/>
            <person name="Glukhov E."/>
            <person name="Allen E."/>
            <person name="Gerwick W.H."/>
            <person name="Gerwick L."/>
        </authorList>
    </citation>
    <scope>NUCLEOTIDE SEQUENCE [LARGE SCALE GENOMIC DNA]</scope>
    <source>
        <strain evidence="3">PAL-8-15-08-1</strain>
    </source>
</reference>
<evidence type="ECO:0000256" key="1">
    <source>
        <dbReference type="SAM" id="MobiDB-lite"/>
    </source>
</evidence>
<dbReference type="Proteomes" id="UP000177870">
    <property type="component" value="Chromosome"/>
</dbReference>
<dbReference type="KEGG" id="mpro:BJP34_13250"/>
<name>A0A1D8TRV4_9CYAN</name>
<dbReference type="EMBL" id="CP017599">
    <property type="protein sequence ID" value="AOX00293.1"/>
    <property type="molecule type" value="Genomic_DNA"/>
</dbReference>
<evidence type="ECO:0000313" key="2">
    <source>
        <dbReference type="EMBL" id="AOX00293.1"/>
    </source>
</evidence>
<gene>
    <name evidence="2" type="ORF">BJP34_13250</name>
</gene>
<proteinExistence type="predicted"/>
<evidence type="ECO:0008006" key="4">
    <source>
        <dbReference type="Google" id="ProtNLM"/>
    </source>
</evidence>